<dbReference type="SUPFAM" id="SSF53300">
    <property type="entry name" value="vWA-like"/>
    <property type="match status" value="1"/>
</dbReference>
<accession>A0A5C6MCG8</accession>
<proteinExistence type="predicted"/>
<sequence length="748" mass="82212">MSLQFEPAWSWLAVVGLFAVALVVIRSAYPSQIRHLAPPRQRLLQLCRLSFLLLLFLVSLRPSISVTNEDESKSVIYLLADSSRSMQTEDASGGRTRRAALAEFSNSLKPVFEALAERCEIRLRDFADQLTVAESISDTASGQLTALGRILELASEDMAKDRVAAVLLLSDGRQAAFGSLDSDPATAARRLGRQQRPIYSVGYGGSEAGGSQLDLSLEELDLSREVFQGNVLPVRVRLKSTGAGGKPVTVRIFLENRNGVPEGRSGVLEPAAAVESARPVLQVTPGSDQDEQTVQLQLVPEQSGDLKLAVEVEPLPGEARRTNNRVETIIRVRRGGIRVACFDIIRTEQKWLRKINDSSRIQLDFYPVRSGTLASRSQIPDRCFEPGRYDAFIIGDVPASAFRPDQLQSLARCCSRGAGLMMTGGRRNFGEGGYGQTVLASLLPVELPPVNAQVTGPRKMLPSRDGLSHFVMQIAAPDQNRQRWEQIPPLTGANSLQLKNNSLAQILAVSEDGLPLLIGQGTGSGRVLAFAGDTTWQWSMQGFEEEHARFWRQIIFWLTRKETDDSQSVWIQAGPRDLAPGMPTELTFGARDPQGQPLPNIQFQAEVVDPSGKASSVAPRSSGDSAVAEFTDTTLPGDYWARVRALQNGQPIGNIGVTRFHVLQRDPELDEPAPDFALLRELSHASGGEFLTEEQLLEKLQKWADEGLPGLSVRRQERISLWDNWGTLLLLTTILTAEWFLRRRSGLA</sequence>
<dbReference type="PROSITE" id="PS50234">
    <property type="entry name" value="VWFA"/>
    <property type="match status" value="1"/>
</dbReference>
<dbReference type="SUPFAM" id="SSF52317">
    <property type="entry name" value="Class I glutamine amidotransferase-like"/>
    <property type="match status" value="1"/>
</dbReference>
<reference evidence="3 4" key="2">
    <citation type="submission" date="2019-08" db="EMBL/GenBank/DDBJ databases">
        <authorList>
            <person name="Henke P."/>
        </authorList>
    </citation>
    <scope>NUCLEOTIDE SEQUENCE [LARGE SCALE GENOMIC DNA]</scope>
    <source>
        <strain evidence="3">Phe10_nw2017</strain>
    </source>
</reference>
<reference evidence="3 4" key="1">
    <citation type="submission" date="2019-08" db="EMBL/GenBank/DDBJ databases">
        <title>100 year-old enigma solved: identification of Planctomyces bekefii, the type genus and species of the phylum Planctomycetes.</title>
        <authorList>
            <person name="Svetlana D.N."/>
            <person name="Overmann J."/>
        </authorList>
    </citation>
    <scope>NUCLEOTIDE SEQUENCE [LARGE SCALE GENOMIC DNA]</scope>
    <source>
        <strain evidence="3">Phe10_nw2017</strain>
    </source>
</reference>
<keyword evidence="1" id="KW-0472">Membrane</keyword>
<evidence type="ECO:0000313" key="3">
    <source>
        <dbReference type="EMBL" id="TWW12460.1"/>
    </source>
</evidence>
<dbReference type="CDD" id="cd00198">
    <property type="entry name" value="vWFA"/>
    <property type="match status" value="1"/>
</dbReference>
<dbReference type="InterPro" id="IPR010768">
    <property type="entry name" value="GATase1-like"/>
</dbReference>
<dbReference type="Gene3D" id="3.40.50.880">
    <property type="match status" value="1"/>
</dbReference>
<evidence type="ECO:0000256" key="1">
    <source>
        <dbReference type="SAM" id="Phobius"/>
    </source>
</evidence>
<dbReference type="Proteomes" id="UP000321083">
    <property type="component" value="Unassembled WGS sequence"/>
</dbReference>
<dbReference type="InterPro" id="IPR036465">
    <property type="entry name" value="vWFA_dom_sf"/>
</dbReference>
<keyword evidence="1" id="KW-1133">Transmembrane helix</keyword>
<dbReference type="PANTHER" id="PTHR37947:SF1">
    <property type="entry name" value="BLL2462 PROTEIN"/>
    <property type="match status" value="1"/>
</dbReference>
<dbReference type="Gene3D" id="3.40.50.410">
    <property type="entry name" value="von Willebrand factor, type A domain"/>
    <property type="match status" value="1"/>
</dbReference>
<evidence type="ECO:0000259" key="2">
    <source>
        <dbReference type="PROSITE" id="PS50234"/>
    </source>
</evidence>
<dbReference type="AlphaFoldDB" id="A0A5C6MCG8"/>
<dbReference type="InterPro" id="IPR029062">
    <property type="entry name" value="Class_I_gatase-like"/>
</dbReference>
<keyword evidence="1" id="KW-0812">Transmembrane</keyword>
<name>A0A5C6MCG8_9PLAN</name>
<feature type="domain" description="VWFA" evidence="2">
    <location>
        <begin position="53"/>
        <end position="221"/>
    </location>
</feature>
<evidence type="ECO:0000313" key="4">
    <source>
        <dbReference type="Proteomes" id="UP000321083"/>
    </source>
</evidence>
<protein>
    <submittedName>
        <fullName evidence="3">Membrane protein</fullName>
    </submittedName>
</protein>
<feature type="transmembrane region" description="Helical" evidence="1">
    <location>
        <begin position="6"/>
        <end position="25"/>
    </location>
</feature>
<dbReference type="Pfam" id="PF07090">
    <property type="entry name" value="GATase1_like"/>
    <property type="match status" value="1"/>
</dbReference>
<dbReference type="InterPro" id="IPR002035">
    <property type="entry name" value="VWF_A"/>
</dbReference>
<gene>
    <name evidence="3" type="ORF">E3A20_01400</name>
</gene>
<dbReference type="PANTHER" id="PTHR37947">
    <property type="entry name" value="BLL2462 PROTEIN"/>
    <property type="match status" value="1"/>
</dbReference>
<keyword evidence="4" id="KW-1185">Reference proteome</keyword>
<organism evidence="3 4">
    <name type="scientific">Planctomyces bekefii</name>
    <dbReference type="NCBI Taxonomy" id="1653850"/>
    <lineage>
        <taxon>Bacteria</taxon>
        <taxon>Pseudomonadati</taxon>
        <taxon>Planctomycetota</taxon>
        <taxon>Planctomycetia</taxon>
        <taxon>Planctomycetales</taxon>
        <taxon>Planctomycetaceae</taxon>
        <taxon>Planctomyces</taxon>
    </lineage>
</organism>
<comment type="caution">
    <text evidence="3">The sequence shown here is derived from an EMBL/GenBank/DDBJ whole genome shotgun (WGS) entry which is preliminary data.</text>
</comment>
<dbReference type="EMBL" id="SRHE01000011">
    <property type="protein sequence ID" value="TWW12460.1"/>
    <property type="molecule type" value="Genomic_DNA"/>
</dbReference>